<sequence>MSSDEGGFSSDGFRLSAIVSVGHKVSPTFRWNAGFAASTEGDYPVLPMLGLQWEFSPDWTLAFGFPKTEVIYQMSPQLSFNAGLCFQGGSYAISTVNAPGLNDTHMDYREFRLGGGLSYRPSAAIELRLDGGAVINRRFDYYDRNFEIKGDSAAYVELTMKLRF</sequence>
<dbReference type="AlphaFoldDB" id="A0AAF0CMI1"/>
<dbReference type="RefSeq" id="WP_330931741.1">
    <property type="nucleotide sequence ID" value="NZ_CP119075.1"/>
</dbReference>
<accession>A0AAF0CMI1</accession>
<name>A0AAF0CMI1_9BACT</name>
<dbReference type="Pfam" id="PF19783">
    <property type="entry name" value="DUF6268"/>
    <property type="match status" value="1"/>
</dbReference>
<dbReference type="InterPro" id="IPR046235">
    <property type="entry name" value="DUF6268"/>
</dbReference>
<dbReference type="KEGG" id="slom:PXH66_12055"/>
<keyword evidence="3" id="KW-1185">Reference proteome</keyword>
<dbReference type="Proteomes" id="UP001218638">
    <property type="component" value="Chromosome"/>
</dbReference>
<protein>
    <submittedName>
        <fullName evidence="2">DUF6268 family outer membrane beta-barrel protein</fullName>
    </submittedName>
</protein>
<organism evidence="2 3">
    <name type="scientific">Synoicihabitans lomoniglobus</name>
    <dbReference type="NCBI Taxonomy" id="2909285"/>
    <lineage>
        <taxon>Bacteria</taxon>
        <taxon>Pseudomonadati</taxon>
        <taxon>Verrucomicrobiota</taxon>
        <taxon>Opitutia</taxon>
        <taxon>Opitutales</taxon>
        <taxon>Opitutaceae</taxon>
        <taxon>Synoicihabitans</taxon>
    </lineage>
</organism>
<reference evidence="2" key="1">
    <citation type="submission" date="2023-03" db="EMBL/GenBank/DDBJ databases">
        <title>Lomoglobus Profundus gen. nov., sp. nov., a novel member of the phylum Verrucomicrobia, isolated from deep-marine sediment of South China Sea.</title>
        <authorList>
            <person name="Ahmad T."/>
            <person name="Ishaq S.E."/>
            <person name="Wang F."/>
        </authorList>
    </citation>
    <scope>NUCLEOTIDE SEQUENCE</scope>
    <source>
        <strain evidence="2">LMO-M01</strain>
    </source>
</reference>
<dbReference type="EMBL" id="CP119075">
    <property type="protein sequence ID" value="WED63065.1"/>
    <property type="molecule type" value="Genomic_DNA"/>
</dbReference>
<evidence type="ECO:0000259" key="1">
    <source>
        <dbReference type="Pfam" id="PF19783"/>
    </source>
</evidence>
<evidence type="ECO:0000313" key="2">
    <source>
        <dbReference type="EMBL" id="WED63065.1"/>
    </source>
</evidence>
<gene>
    <name evidence="2" type="ORF">PXH66_12055</name>
</gene>
<proteinExistence type="predicted"/>
<evidence type="ECO:0000313" key="3">
    <source>
        <dbReference type="Proteomes" id="UP001218638"/>
    </source>
</evidence>
<feature type="domain" description="DUF6268" evidence="1">
    <location>
        <begin position="15"/>
        <end position="147"/>
    </location>
</feature>